<dbReference type="GO" id="GO:0005737">
    <property type="term" value="C:cytoplasm"/>
    <property type="evidence" value="ECO:0007669"/>
    <property type="project" value="UniProtKB-SubCell"/>
</dbReference>
<keyword evidence="5 10" id="KW-0548">Nucleotidyltransferase</keyword>
<gene>
    <name evidence="10" type="primary">rpo10</name>
    <name evidence="10" type="synonym">rpoN</name>
    <name evidence="11" type="ordered locus">Tpen_0276</name>
</gene>
<dbReference type="InterPro" id="IPR023580">
    <property type="entry name" value="RNA_pol_su_RPB10"/>
</dbReference>
<dbReference type="Gene3D" id="1.10.10.60">
    <property type="entry name" value="Homeodomain-like"/>
    <property type="match status" value="1"/>
</dbReference>
<dbReference type="KEGG" id="tpe:Tpen_0276"/>
<sequence>MFKKLNATRKYRTRMMFPIRCFTCGALIGDKWNEYSTRVANGEDPNKVLDDLGITRYCCRRMFLSHTEAIDKIIKYGSIEEYIPQPSRVR</sequence>
<dbReference type="InterPro" id="IPR000268">
    <property type="entry name" value="RPABC5/Rpb10"/>
</dbReference>
<dbReference type="eggNOG" id="arCOG04244">
    <property type="taxonomic scope" value="Archaea"/>
</dbReference>
<evidence type="ECO:0000256" key="6">
    <source>
        <dbReference type="ARBA" id="ARBA00022723"/>
    </source>
</evidence>
<comment type="subunit">
    <text evidence="9">Part of the 13-subunit RNA polymerase complex.</text>
</comment>
<evidence type="ECO:0000313" key="12">
    <source>
        <dbReference type="Proteomes" id="UP000000641"/>
    </source>
</evidence>
<comment type="subunit">
    <text evidence="10">Part of the RNA polymerase complex.</text>
</comment>
<feature type="binding site" evidence="10">
    <location>
        <position position="24"/>
    </location>
    <ligand>
        <name>Zn(2+)</name>
        <dbReference type="ChEBI" id="CHEBI:29105"/>
    </ligand>
</feature>
<keyword evidence="2 10" id="KW-0240">DNA-directed RNA polymerase</keyword>
<dbReference type="HOGENOM" id="CLU_143122_2_0_2"/>
<protein>
    <recommendedName>
        <fullName evidence="10">DNA-directed RNA polymerase subunit Rpo10</fullName>
        <ecNumber evidence="10">2.7.7.6</ecNumber>
    </recommendedName>
    <alternativeName>
        <fullName evidence="10">DNA-directed RNA polymerase subunit N</fullName>
    </alternativeName>
</protein>
<evidence type="ECO:0000256" key="9">
    <source>
        <dbReference type="ARBA" id="ARBA00065509"/>
    </source>
</evidence>
<comment type="function">
    <text evidence="10">DNA-dependent RNA polymerase (RNAP) catalyzes the transcription of DNA into RNA using the four ribonucleoside triphosphates as substrates.</text>
</comment>
<evidence type="ECO:0000313" key="11">
    <source>
        <dbReference type="EMBL" id="ABL77686.1"/>
    </source>
</evidence>
<name>A1RWV6_THEPD</name>
<evidence type="ECO:0000256" key="10">
    <source>
        <dbReference type="HAMAP-Rule" id="MF_00250"/>
    </source>
</evidence>
<evidence type="ECO:0000256" key="3">
    <source>
        <dbReference type="ARBA" id="ARBA00022490"/>
    </source>
</evidence>
<keyword evidence="7 10" id="KW-0862">Zinc</keyword>
<dbReference type="GO" id="GO:0000428">
    <property type="term" value="C:DNA-directed RNA polymerase complex"/>
    <property type="evidence" value="ECO:0007669"/>
    <property type="project" value="UniProtKB-KW"/>
</dbReference>
<keyword evidence="12" id="KW-1185">Reference proteome</keyword>
<proteinExistence type="inferred from homology"/>
<dbReference type="NCBIfam" id="NF003089">
    <property type="entry name" value="PRK04016.1"/>
    <property type="match status" value="1"/>
</dbReference>
<dbReference type="EnsemblBacteria" id="ABL77686">
    <property type="protein sequence ID" value="ABL77686"/>
    <property type="gene ID" value="Tpen_0276"/>
</dbReference>
<dbReference type="Pfam" id="PF01194">
    <property type="entry name" value="RNA_pol_N"/>
    <property type="match status" value="1"/>
</dbReference>
<dbReference type="PANTHER" id="PTHR23431">
    <property type="entry name" value="DNA-DIRECTED RNA POLYMERASES I, II, AND III SUBUNIT RPABC5 FAMILY MEMBER"/>
    <property type="match status" value="1"/>
</dbReference>
<keyword evidence="8 10" id="KW-0804">Transcription</keyword>
<comment type="similarity">
    <text evidence="10">Belongs to the archaeal Rpo10/eukaryotic RPB10 RNA polymerase subunit family.</text>
</comment>
<dbReference type="PROSITE" id="PS01112">
    <property type="entry name" value="RNA_POL_N_8KD"/>
    <property type="match status" value="1"/>
</dbReference>
<reference evidence="12" key="1">
    <citation type="journal article" date="2008" name="J. Bacteriol.">
        <title>Genome sequence of Thermofilum pendens reveals an exceptional loss of biosynthetic pathways without genome reduction.</title>
        <authorList>
            <person name="Anderson I."/>
            <person name="Rodriguez J."/>
            <person name="Susanti D."/>
            <person name="Porat I."/>
            <person name="Reich C."/>
            <person name="Ulrich L.E."/>
            <person name="Elkins J.G."/>
            <person name="Mavromatis K."/>
            <person name="Lykidis A."/>
            <person name="Kim E."/>
            <person name="Thompson L.S."/>
            <person name="Nolan M."/>
            <person name="Land M."/>
            <person name="Copeland A."/>
            <person name="Lapidus A."/>
            <person name="Lucas S."/>
            <person name="Detter C."/>
            <person name="Zhulin I.B."/>
            <person name="Olsen G.J."/>
            <person name="Whitman W."/>
            <person name="Mukhopadhyay B."/>
            <person name="Bristow J."/>
            <person name="Kyrpides N."/>
        </authorList>
    </citation>
    <scope>NUCLEOTIDE SEQUENCE [LARGE SCALE GENOMIC DNA]</scope>
    <source>
        <strain evidence="12">DSM 2475 / Hrk 5</strain>
    </source>
</reference>
<accession>A1RWV6</accession>
<comment type="cofactor">
    <cofactor evidence="10">
        <name>Zn(2+)</name>
        <dbReference type="ChEBI" id="CHEBI:29105"/>
    </cofactor>
    <text evidence="10">Binds 1 zinc ion.</text>
</comment>
<dbReference type="GO" id="GO:0006351">
    <property type="term" value="P:DNA-templated transcription"/>
    <property type="evidence" value="ECO:0007669"/>
    <property type="project" value="UniProtKB-UniRule"/>
</dbReference>
<evidence type="ECO:0000256" key="8">
    <source>
        <dbReference type="ARBA" id="ARBA00023163"/>
    </source>
</evidence>
<dbReference type="Proteomes" id="UP000000641">
    <property type="component" value="Chromosome"/>
</dbReference>
<dbReference type="PANTHER" id="PTHR23431:SF3">
    <property type="entry name" value="DNA-DIRECTED RNA POLYMERASES I, II, AND III SUBUNIT RPABC5"/>
    <property type="match status" value="1"/>
</dbReference>
<keyword evidence="6 10" id="KW-0479">Metal-binding</keyword>
<evidence type="ECO:0000256" key="4">
    <source>
        <dbReference type="ARBA" id="ARBA00022679"/>
    </source>
</evidence>
<feature type="binding site" evidence="10">
    <location>
        <position position="59"/>
    </location>
    <ligand>
        <name>Zn(2+)</name>
        <dbReference type="ChEBI" id="CHEBI:29105"/>
    </ligand>
</feature>
<comment type="subcellular location">
    <subcellularLocation>
        <location evidence="1 10">Cytoplasm</location>
    </subcellularLocation>
</comment>
<dbReference type="GO" id="GO:0003677">
    <property type="term" value="F:DNA binding"/>
    <property type="evidence" value="ECO:0007669"/>
    <property type="project" value="InterPro"/>
</dbReference>
<comment type="catalytic activity">
    <reaction evidence="10">
        <text>RNA(n) + a ribonucleoside 5'-triphosphate = RNA(n+1) + diphosphate</text>
        <dbReference type="Rhea" id="RHEA:21248"/>
        <dbReference type="Rhea" id="RHEA-COMP:14527"/>
        <dbReference type="Rhea" id="RHEA-COMP:17342"/>
        <dbReference type="ChEBI" id="CHEBI:33019"/>
        <dbReference type="ChEBI" id="CHEBI:61557"/>
        <dbReference type="ChEBI" id="CHEBI:140395"/>
        <dbReference type="EC" id="2.7.7.6"/>
    </reaction>
</comment>
<feature type="binding site" evidence="10">
    <location>
        <position position="21"/>
    </location>
    <ligand>
        <name>Zn(2+)</name>
        <dbReference type="ChEBI" id="CHEBI:29105"/>
    </ligand>
</feature>
<keyword evidence="4 10" id="KW-0808">Transferase</keyword>
<keyword evidence="3 10" id="KW-0963">Cytoplasm</keyword>
<dbReference type="EMBL" id="CP000505">
    <property type="protein sequence ID" value="ABL77686.1"/>
    <property type="molecule type" value="Genomic_DNA"/>
</dbReference>
<dbReference type="InterPro" id="IPR020789">
    <property type="entry name" value="RNA_pol_suN_Zn-BS"/>
</dbReference>
<evidence type="ECO:0000256" key="7">
    <source>
        <dbReference type="ARBA" id="ARBA00022833"/>
    </source>
</evidence>
<dbReference type="FunFam" id="1.10.10.60:FF:000335">
    <property type="entry name" value="DNA-directed RNA polymerase subunit N, putative"/>
    <property type="match status" value="1"/>
</dbReference>
<evidence type="ECO:0000256" key="2">
    <source>
        <dbReference type="ARBA" id="ARBA00022478"/>
    </source>
</evidence>
<dbReference type="STRING" id="368408.Tpen_0276"/>
<dbReference type="GO" id="GO:0008270">
    <property type="term" value="F:zinc ion binding"/>
    <property type="evidence" value="ECO:0007669"/>
    <property type="project" value="UniProtKB-UniRule"/>
</dbReference>
<dbReference type="EC" id="2.7.7.6" evidence="10"/>
<evidence type="ECO:0000256" key="5">
    <source>
        <dbReference type="ARBA" id="ARBA00022695"/>
    </source>
</evidence>
<dbReference type="AlphaFoldDB" id="A1RWV6"/>
<dbReference type="SUPFAM" id="SSF46924">
    <property type="entry name" value="RNA polymerase subunit RPB10"/>
    <property type="match status" value="1"/>
</dbReference>
<evidence type="ECO:0000256" key="1">
    <source>
        <dbReference type="ARBA" id="ARBA00004496"/>
    </source>
</evidence>
<dbReference type="HAMAP" id="MF_00250">
    <property type="entry name" value="RNApol_arch_Rpo10"/>
    <property type="match status" value="1"/>
</dbReference>
<organism evidence="11 12">
    <name type="scientific">Thermofilum pendens (strain DSM 2475 / Hrk 5)</name>
    <dbReference type="NCBI Taxonomy" id="368408"/>
    <lineage>
        <taxon>Archaea</taxon>
        <taxon>Thermoproteota</taxon>
        <taxon>Thermoprotei</taxon>
        <taxon>Thermofilales</taxon>
        <taxon>Thermofilaceae</taxon>
        <taxon>Thermofilum</taxon>
    </lineage>
</organism>
<feature type="binding site" evidence="10">
    <location>
        <position position="58"/>
    </location>
    <ligand>
        <name>Zn(2+)</name>
        <dbReference type="ChEBI" id="CHEBI:29105"/>
    </ligand>
</feature>
<dbReference type="GO" id="GO:0003899">
    <property type="term" value="F:DNA-directed RNA polymerase activity"/>
    <property type="evidence" value="ECO:0007669"/>
    <property type="project" value="UniProtKB-UniRule"/>
</dbReference>